<feature type="region of interest" description="Disordered" evidence="1">
    <location>
        <begin position="54"/>
        <end position="90"/>
    </location>
</feature>
<evidence type="ECO:0000256" key="1">
    <source>
        <dbReference type="SAM" id="MobiDB-lite"/>
    </source>
</evidence>
<dbReference type="Proteomes" id="UP000712600">
    <property type="component" value="Unassembled WGS sequence"/>
</dbReference>
<comment type="caution">
    <text evidence="2">The sequence shown here is derived from an EMBL/GenBank/DDBJ whole genome shotgun (WGS) entry which is preliminary data.</text>
</comment>
<feature type="compositionally biased region" description="Polar residues" evidence="1">
    <location>
        <begin position="56"/>
        <end position="77"/>
    </location>
</feature>
<evidence type="ECO:0000313" key="2">
    <source>
        <dbReference type="EMBL" id="KAF3598584.1"/>
    </source>
</evidence>
<proteinExistence type="predicted"/>
<gene>
    <name evidence="2" type="ORF">F2Q69_00035727</name>
</gene>
<feature type="compositionally biased region" description="Basic and acidic residues" evidence="1">
    <location>
        <begin position="78"/>
        <end position="90"/>
    </location>
</feature>
<dbReference type="EMBL" id="QGKX02000004">
    <property type="protein sequence ID" value="KAF3598584.1"/>
    <property type="molecule type" value="Genomic_DNA"/>
</dbReference>
<accession>A0A8S9SCL5</accession>
<name>A0A8S9SCL5_BRACR</name>
<protein>
    <submittedName>
        <fullName evidence="2">Uncharacterized protein</fullName>
    </submittedName>
</protein>
<reference evidence="2" key="1">
    <citation type="submission" date="2019-12" db="EMBL/GenBank/DDBJ databases">
        <title>Genome sequencing and annotation of Brassica cretica.</title>
        <authorList>
            <person name="Studholme D.J."/>
            <person name="Sarris P."/>
        </authorList>
    </citation>
    <scope>NUCLEOTIDE SEQUENCE</scope>
    <source>
        <strain evidence="2">PFS-109/04</strain>
        <tissue evidence="2">Leaf</tissue>
    </source>
</reference>
<dbReference type="AlphaFoldDB" id="A0A8S9SCL5"/>
<organism evidence="2 3">
    <name type="scientific">Brassica cretica</name>
    <name type="common">Mustard</name>
    <dbReference type="NCBI Taxonomy" id="69181"/>
    <lineage>
        <taxon>Eukaryota</taxon>
        <taxon>Viridiplantae</taxon>
        <taxon>Streptophyta</taxon>
        <taxon>Embryophyta</taxon>
        <taxon>Tracheophyta</taxon>
        <taxon>Spermatophyta</taxon>
        <taxon>Magnoliopsida</taxon>
        <taxon>eudicotyledons</taxon>
        <taxon>Gunneridae</taxon>
        <taxon>Pentapetalae</taxon>
        <taxon>rosids</taxon>
        <taxon>malvids</taxon>
        <taxon>Brassicales</taxon>
        <taxon>Brassicaceae</taxon>
        <taxon>Brassiceae</taxon>
        <taxon>Brassica</taxon>
    </lineage>
</organism>
<evidence type="ECO:0000313" key="3">
    <source>
        <dbReference type="Proteomes" id="UP000712600"/>
    </source>
</evidence>
<sequence length="191" mass="21131">MPEDLANVLRTAKEIVVATVLPDVVMPEDLANVLRTAKEIVVATEHAIKACGVGGSSTTEEASMVSSDTTESALSQHSGHDRMKGKKKKEETKTRGCVVGVSYITTTTTTTTTVTLVTTMLLSIRGGWNLFFLVPLDLIIRRKHWFDFGKIPCQILCSQKEMHSLLPLFKVRSIELIRLNSDYVAWQPELV</sequence>